<protein>
    <submittedName>
        <fullName evidence="3">Type VII secretion protein EccB</fullName>
    </submittedName>
</protein>
<gene>
    <name evidence="3" type="primary">eccB</name>
    <name evidence="3" type="ORF">ACFPH6_24535</name>
</gene>
<keyword evidence="2" id="KW-1133">Transmembrane helix</keyword>
<dbReference type="NCBIfam" id="TIGR03919">
    <property type="entry name" value="T7SS_EccB"/>
    <property type="match status" value="1"/>
</dbReference>
<feature type="transmembrane region" description="Helical" evidence="2">
    <location>
        <begin position="41"/>
        <end position="61"/>
    </location>
</feature>
<evidence type="ECO:0000313" key="4">
    <source>
        <dbReference type="Proteomes" id="UP001596012"/>
    </source>
</evidence>
<evidence type="ECO:0000256" key="1">
    <source>
        <dbReference type="SAM" id="MobiDB-lite"/>
    </source>
</evidence>
<reference evidence="4" key="1">
    <citation type="journal article" date="2019" name="Int. J. Syst. Evol. Microbiol.">
        <title>The Global Catalogue of Microorganisms (GCM) 10K type strain sequencing project: providing services to taxonomists for standard genome sequencing and annotation.</title>
        <authorList>
            <consortium name="The Broad Institute Genomics Platform"/>
            <consortium name="The Broad Institute Genome Sequencing Center for Infectious Disease"/>
            <person name="Wu L."/>
            <person name="Ma J."/>
        </authorList>
    </citation>
    <scope>NUCLEOTIDE SEQUENCE [LARGE SCALE GENOMIC DNA]</scope>
    <source>
        <strain evidence="4">DT43</strain>
    </source>
</reference>
<dbReference type="Pfam" id="PF05108">
    <property type="entry name" value="T7SS_ESX1_EccB"/>
    <property type="match status" value="1"/>
</dbReference>
<dbReference type="Gene3D" id="3.30.2390.20">
    <property type="entry name" value="Type VII secretion system EccB, repeat 1 domain"/>
    <property type="match status" value="1"/>
</dbReference>
<dbReference type="InterPro" id="IPR007795">
    <property type="entry name" value="T7SS_EccB"/>
</dbReference>
<keyword evidence="2" id="KW-0472">Membrane</keyword>
<dbReference type="Proteomes" id="UP001596012">
    <property type="component" value="Unassembled WGS sequence"/>
</dbReference>
<keyword evidence="2" id="KW-0812">Transmembrane</keyword>
<name>A0ABV8YUT0_9ACTN</name>
<comment type="caution">
    <text evidence="3">The sequence shown here is derived from an EMBL/GenBank/DDBJ whole genome shotgun (WGS) entry which is preliminary data.</text>
</comment>
<proteinExistence type="predicted"/>
<organism evidence="3 4">
    <name type="scientific">Streptomyces xiangluensis</name>
    <dbReference type="NCBI Taxonomy" id="2665720"/>
    <lineage>
        <taxon>Bacteria</taxon>
        <taxon>Bacillati</taxon>
        <taxon>Actinomycetota</taxon>
        <taxon>Actinomycetes</taxon>
        <taxon>Kitasatosporales</taxon>
        <taxon>Streptomycetaceae</taxon>
        <taxon>Streptomyces</taxon>
    </lineage>
</organism>
<evidence type="ECO:0000256" key="2">
    <source>
        <dbReference type="SAM" id="Phobius"/>
    </source>
</evidence>
<feature type="region of interest" description="Disordered" evidence="1">
    <location>
        <begin position="236"/>
        <end position="257"/>
    </location>
</feature>
<dbReference type="PANTHER" id="PTHR40765">
    <property type="entry name" value="ESX-2 SECRETION SYSTEM ATPASE ECCB2"/>
    <property type="match status" value="1"/>
</dbReference>
<accession>A0ABV8YUT0</accession>
<dbReference type="EMBL" id="JBHSFG010000041">
    <property type="protein sequence ID" value="MFC4467658.1"/>
    <property type="molecule type" value="Genomic_DNA"/>
</dbReference>
<evidence type="ECO:0000313" key="3">
    <source>
        <dbReference type="EMBL" id="MFC4467658.1"/>
    </source>
</evidence>
<keyword evidence="4" id="KW-1185">Reference proteome</keyword>
<sequence>MQNKRDQVQAHMFLMGRVTSGMLRSDPDAPESPQGRTNRGVAIGIIVAILVAAGAFVIGLVSPGTTDSWRSSGDLIVDKSTGARYLFLDGRLRPVRNFASAKLVGGEGLATTTVGTGSLKGTPHGAPIGIEGAPDEIPGAGDLSGDPWQVCATPETDASGKVDSLTTLAVGNEIGGAPLGKDQGILVTAPGGTGYLLWQGSRLRLDRTSTAPEALGYASASPVPVSAAFLNALPAGPDLAPPDNPGRGDSGPRLGGQETRIGQVFKLAVPGSGARHYLLRKDGLTPITATQTALVLGDPATRQQAYGGASPEILALTSQVLKSHLAPGASTAKGPGASPVNPPKAVTVARDQTLCAQVTPQGKGTRVGVVLATTPDFGPVAQHSSGAAAAACLPVDRITVPPGRGALVRAVGAGGGKLGSTLYLVTETGVKYRLATREAVDALGYKATTPNEVPLLMLAMLPTGPDLSTQAAQTGRVEVTAPRCDWQSKRDN</sequence>
<dbReference type="InterPro" id="IPR044857">
    <property type="entry name" value="T7SS_EccB_R1"/>
</dbReference>
<dbReference type="RefSeq" id="WP_386345115.1">
    <property type="nucleotide sequence ID" value="NZ_JBHSFG010000041.1"/>
</dbReference>
<dbReference type="PANTHER" id="PTHR40765:SF2">
    <property type="entry name" value="ESX-2 SECRETION SYSTEM ATPASE ECCB2"/>
    <property type="match status" value="1"/>
</dbReference>